<dbReference type="PIRSF" id="PIRSF000161">
    <property type="entry name" value="DHPR"/>
    <property type="match status" value="1"/>
</dbReference>
<dbReference type="GO" id="GO:0005829">
    <property type="term" value="C:cytosol"/>
    <property type="evidence" value="ECO:0007669"/>
    <property type="project" value="TreeGrafter"/>
</dbReference>
<evidence type="ECO:0000256" key="5">
    <source>
        <dbReference type="ARBA" id="ARBA00022857"/>
    </source>
</evidence>
<feature type="binding site" evidence="14">
    <location>
        <begin position="167"/>
        <end position="168"/>
    </location>
    <ligand>
        <name>(S)-2,3,4,5-tetrahydrodipicolinate</name>
        <dbReference type="ChEBI" id="CHEBI:16845"/>
    </ligand>
</feature>
<dbReference type="HAMAP" id="MF_00102">
    <property type="entry name" value="DapB"/>
    <property type="match status" value="1"/>
</dbReference>
<evidence type="ECO:0000256" key="6">
    <source>
        <dbReference type="ARBA" id="ARBA00022915"/>
    </source>
</evidence>
<comment type="caution">
    <text evidence="14">Lacks conserved residue(s) required for the propagation of feature annotation.</text>
</comment>
<comment type="similarity">
    <text evidence="2 14">Belongs to the DapB family.</text>
</comment>
<accession>A0A1H6D7Z2</accession>
<dbReference type="GO" id="GO:0050661">
    <property type="term" value="F:NADP binding"/>
    <property type="evidence" value="ECO:0007669"/>
    <property type="project" value="UniProtKB-UniRule"/>
</dbReference>
<evidence type="ECO:0000256" key="14">
    <source>
        <dbReference type="HAMAP-Rule" id="MF_00102"/>
    </source>
</evidence>
<evidence type="ECO:0000259" key="16">
    <source>
        <dbReference type="Pfam" id="PF05173"/>
    </source>
</evidence>
<keyword evidence="5 14" id="KW-0521">NADP</keyword>
<dbReference type="RefSeq" id="WP_104004942.1">
    <property type="nucleotide sequence ID" value="NZ_FNVQ01000005.1"/>
</dbReference>
<keyword evidence="3 14" id="KW-0963">Cytoplasm</keyword>
<evidence type="ECO:0000313" key="18">
    <source>
        <dbReference type="Proteomes" id="UP000236745"/>
    </source>
</evidence>
<evidence type="ECO:0000259" key="15">
    <source>
        <dbReference type="Pfam" id="PF01113"/>
    </source>
</evidence>
<dbReference type="EMBL" id="FNVQ01000005">
    <property type="protein sequence ID" value="SEG80983.1"/>
    <property type="molecule type" value="Genomic_DNA"/>
</dbReference>
<feature type="domain" description="Dihydrodipicolinate reductase N-terminal" evidence="15">
    <location>
        <begin position="3"/>
        <end position="125"/>
    </location>
</feature>
<dbReference type="OrthoDB" id="9790352at2"/>
<dbReference type="Gene3D" id="3.40.50.720">
    <property type="entry name" value="NAD(P)-binding Rossmann-like Domain"/>
    <property type="match status" value="1"/>
</dbReference>
<evidence type="ECO:0000256" key="2">
    <source>
        <dbReference type="ARBA" id="ARBA00006642"/>
    </source>
</evidence>
<dbReference type="InterPro" id="IPR022664">
    <property type="entry name" value="DapB_N_CS"/>
</dbReference>
<feature type="domain" description="Dihydrodipicolinate reductase C-terminal" evidence="16">
    <location>
        <begin position="128"/>
        <end position="266"/>
    </location>
</feature>
<comment type="caution">
    <text evidence="14">Was originally thought to be a dihydrodipicolinate reductase (DHDPR), catalyzing the conversion of dihydrodipicolinate to tetrahydrodipicolinate. However, it was shown in E.coli that the substrate of the enzymatic reaction is not dihydrodipicolinate (DHDP) but in fact (2S,4S)-4-hydroxy-2,3,4,5-tetrahydrodipicolinic acid (HTPA), the product released by the DapA-catalyzed reaction.</text>
</comment>
<dbReference type="SUPFAM" id="SSF51735">
    <property type="entry name" value="NAD(P)-binding Rossmann-fold domains"/>
    <property type="match status" value="1"/>
</dbReference>
<feature type="binding site" evidence="14">
    <location>
        <position position="35"/>
    </location>
    <ligand>
        <name>NAD(+)</name>
        <dbReference type="ChEBI" id="CHEBI:57540"/>
    </ligand>
</feature>
<dbReference type="AlphaFoldDB" id="A0A1H6D7Z2"/>
<dbReference type="PANTHER" id="PTHR20836">
    <property type="entry name" value="DIHYDRODIPICOLINATE REDUCTASE"/>
    <property type="match status" value="1"/>
</dbReference>
<evidence type="ECO:0000256" key="12">
    <source>
        <dbReference type="ARBA" id="ARBA00049080"/>
    </source>
</evidence>
<feature type="binding site" evidence="14">
    <location>
        <begin position="122"/>
        <end position="125"/>
    </location>
    <ligand>
        <name>NAD(+)</name>
        <dbReference type="ChEBI" id="CHEBI:57540"/>
    </ligand>
</feature>
<feature type="active site" description="Proton donor" evidence="14">
    <location>
        <position position="161"/>
    </location>
</feature>
<sequence>MTRIAVIGAAGRMGKTLIEAITLTEGAELTAAIVEPGSSLNGADAGELAGVGRLNVQIAADLDVVKQDFDLLIDFTMPSVTMENLAFCRANGKKMVIGTTGLDDEQKALLQEAAKEIPIVFAPNMSVGVNLCFKLLEVAAKALGEDSGYDIEVIEAHHRHKIDSPSGTALRMGEVVADALGRDLKECAVYGREGQVGPRSAREIGFETIRAGDVVGDHTVLFATEGERIEITHKASSRMTFAKGAVRAARWLDSRPEGLYDMQDVLGLR</sequence>
<evidence type="ECO:0000256" key="8">
    <source>
        <dbReference type="ARBA" id="ARBA00023027"/>
    </source>
</evidence>
<dbReference type="Proteomes" id="UP000236745">
    <property type="component" value="Unassembled WGS sequence"/>
</dbReference>
<dbReference type="Gene3D" id="3.30.360.10">
    <property type="entry name" value="Dihydrodipicolinate Reductase, domain 2"/>
    <property type="match status" value="1"/>
</dbReference>
<name>A0A1H6D7Z2_9GAMM</name>
<dbReference type="FunFam" id="3.40.50.720:FF:000048">
    <property type="entry name" value="4-hydroxy-tetrahydrodipicolinate reductase"/>
    <property type="match status" value="1"/>
</dbReference>
<comment type="subunit">
    <text evidence="14">Homotetramer.</text>
</comment>
<dbReference type="Pfam" id="PF01113">
    <property type="entry name" value="DapB_N"/>
    <property type="match status" value="1"/>
</dbReference>
<evidence type="ECO:0000256" key="1">
    <source>
        <dbReference type="ARBA" id="ARBA00004496"/>
    </source>
</evidence>
<dbReference type="GO" id="GO:0009089">
    <property type="term" value="P:lysine biosynthetic process via diaminopimelate"/>
    <property type="evidence" value="ECO:0007669"/>
    <property type="project" value="UniProtKB-UniRule"/>
</dbReference>
<dbReference type="FunFam" id="3.30.360.10:FF:000004">
    <property type="entry name" value="4-hydroxy-tetrahydrodipicolinate reductase"/>
    <property type="match status" value="1"/>
</dbReference>
<evidence type="ECO:0000256" key="3">
    <source>
        <dbReference type="ARBA" id="ARBA00022490"/>
    </source>
</evidence>
<comment type="catalytic activity">
    <reaction evidence="12 14">
        <text>(S)-2,3,4,5-tetrahydrodipicolinate + NADP(+) + H2O = (2S,4S)-4-hydroxy-2,3,4,5-tetrahydrodipicolinate + NADPH + H(+)</text>
        <dbReference type="Rhea" id="RHEA:35331"/>
        <dbReference type="ChEBI" id="CHEBI:15377"/>
        <dbReference type="ChEBI" id="CHEBI:15378"/>
        <dbReference type="ChEBI" id="CHEBI:16845"/>
        <dbReference type="ChEBI" id="CHEBI:57783"/>
        <dbReference type="ChEBI" id="CHEBI:58349"/>
        <dbReference type="ChEBI" id="CHEBI:67139"/>
        <dbReference type="EC" id="1.17.1.8"/>
    </reaction>
</comment>
<dbReference type="NCBIfam" id="TIGR00036">
    <property type="entry name" value="dapB"/>
    <property type="match status" value="1"/>
</dbReference>
<dbReference type="EC" id="1.17.1.8" evidence="11 14"/>
<dbReference type="InterPro" id="IPR023940">
    <property type="entry name" value="DHDPR_bac"/>
</dbReference>
<feature type="binding site" evidence="14">
    <location>
        <position position="158"/>
    </location>
    <ligand>
        <name>(S)-2,3,4,5-tetrahydrodipicolinate</name>
        <dbReference type="ChEBI" id="CHEBI:16845"/>
    </ligand>
</feature>
<feature type="binding site" evidence="14">
    <location>
        <begin position="98"/>
        <end position="100"/>
    </location>
    <ligand>
        <name>NAD(+)</name>
        <dbReference type="ChEBI" id="CHEBI:57540"/>
    </ligand>
</feature>
<dbReference type="Pfam" id="PF05173">
    <property type="entry name" value="DapB_C"/>
    <property type="match status" value="1"/>
</dbReference>
<keyword evidence="6 14" id="KW-0220">Diaminopimelate biosynthesis</keyword>
<dbReference type="GO" id="GO:0016726">
    <property type="term" value="F:oxidoreductase activity, acting on CH or CH2 groups, NAD or NADP as acceptor"/>
    <property type="evidence" value="ECO:0007669"/>
    <property type="project" value="UniProtKB-UniRule"/>
</dbReference>
<dbReference type="UniPathway" id="UPA00034">
    <property type="reaction ID" value="UER00018"/>
</dbReference>
<evidence type="ECO:0000256" key="10">
    <source>
        <dbReference type="ARBA" id="ARBA00037922"/>
    </source>
</evidence>
<evidence type="ECO:0000256" key="4">
    <source>
        <dbReference type="ARBA" id="ARBA00022605"/>
    </source>
</evidence>
<dbReference type="GO" id="GO:0051287">
    <property type="term" value="F:NAD binding"/>
    <property type="evidence" value="ECO:0007669"/>
    <property type="project" value="UniProtKB-UniRule"/>
</dbReference>
<evidence type="ECO:0000256" key="7">
    <source>
        <dbReference type="ARBA" id="ARBA00023002"/>
    </source>
</evidence>
<dbReference type="SUPFAM" id="SSF55347">
    <property type="entry name" value="Glyceraldehyde-3-phosphate dehydrogenase-like, C-terminal domain"/>
    <property type="match status" value="1"/>
</dbReference>
<comment type="function">
    <text evidence="14">Catalyzes the conversion of 4-hydroxy-tetrahydrodipicolinate (HTPA) to tetrahydrodipicolinate.</text>
</comment>
<dbReference type="GO" id="GO:0008839">
    <property type="term" value="F:4-hydroxy-tetrahydrodipicolinate reductase"/>
    <property type="evidence" value="ECO:0007669"/>
    <property type="project" value="UniProtKB-UniRule"/>
</dbReference>
<proteinExistence type="inferred from homology"/>
<protein>
    <recommendedName>
        <fullName evidence="11 14">4-hydroxy-tetrahydrodipicolinate reductase</fullName>
        <shortName evidence="14">HTPA reductase</shortName>
        <ecNumber evidence="11 14">1.17.1.8</ecNumber>
    </recommendedName>
</protein>
<comment type="catalytic activity">
    <reaction evidence="13 14">
        <text>(S)-2,3,4,5-tetrahydrodipicolinate + NAD(+) + H2O = (2S,4S)-4-hydroxy-2,3,4,5-tetrahydrodipicolinate + NADH + H(+)</text>
        <dbReference type="Rhea" id="RHEA:35323"/>
        <dbReference type="ChEBI" id="CHEBI:15377"/>
        <dbReference type="ChEBI" id="CHEBI:15378"/>
        <dbReference type="ChEBI" id="CHEBI:16845"/>
        <dbReference type="ChEBI" id="CHEBI:57540"/>
        <dbReference type="ChEBI" id="CHEBI:57945"/>
        <dbReference type="ChEBI" id="CHEBI:67139"/>
        <dbReference type="EC" id="1.17.1.8"/>
    </reaction>
</comment>
<evidence type="ECO:0000313" key="17">
    <source>
        <dbReference type="EMBL" id="SEG80983.1"/>
    </source>
</evidence>
<comment type="pathway">
    <text evidence="10 14">Amino-acid biosynthesis; L-lysine biosynthesis via DAP pathway; (S)-tetrahydrodipicolinate from L-aspartate: step 4/4.</text>
</comment>
<dbReference type="InterPro" id="IPR036291">
    <property type="entry name" value="NAD(P)-bd_dom_sf"/>
</dbReference>
<dbReference type="PANTHER" id="PTHR20836:SF0">
    <property type="entry name" value="4-HYDROXY-TETRAHYDRODIPICOLINATE REDUCTASE 1, CHLOROPLASTIC-RELATED"/>
    <property type="match status" value="1"/>
</dbReference>
<dbReference type="InterPro" id="IPR000846">
    <property type="entry name" value="DapB_N"/>
</dbReference>
<dbReference type="PROSITE" id="PS01298">
    <property type="entry name" value="DAPB"/>
    <property type="match status" value="1"/>
</dbReference>
<keyword evidence="9 14" id="KW-0457">Lysine biosynthesis</keyword>
<dbReference type="InterPro" id="IPR022663">
    <property type="entry name" value="DapB_C"/>
</dbReference>
<evidence type="ECO:0000256" key="11">
    <source>
        <dbReference type="ARBA" id="ARBA00038983"/>
    </source>
</evidence>
<organism evidence="17 18">
    <name type="scientific">Marinobacterium lutimaris</name>
    <dbReference type="NCBI Taxonomy" id="568106"/>
    <lineage>
        <taxon>Bacteria</taxon>
        <taxon>Pseudomonadati</taxon>
        <taxon>Pseudomonadota</taxon>
        <taxon>Gammaproteobacteria</taxon>
        <taxon>Oceanospirillales</taxon>
        <taxon>Oceanospirillaceae</taxon>
        <taxon>Marinobacterium</taxon>
    </lineage>
</organism>
<comment type="subcellular location">
    <subcellularLocation>
        <location evidence="1 14">Cytoplasm</location>
    </subcellularLocation>
</comment>
<keyword evidence="8 14" id="KW-0520">NAD</keyword>
<dbReference type="GO" id="GO:0019877">
    <property type="term" value="P:diaminopimelate biosynthetic process"/>
    <property type="evidence" value="ECO:0007669"/>
    <property type="project" value="UniProtKB-UniRule"/>
</dbReference>
<gene>
    <name evidence="14" type="primary">dapB</name>
    <name evidence="17" type="ORF">SAMN05444390_105108</name>
</gene>
<keyword evidence="7 14" id="KW-0560">Oxidoreductase</keyword>
<keyword evidence="18" id="KW-1185">Reference proteome</keyword>
<reference evidence="17 18" key="1">
    <citation type="submission" date="2016-10" db="EMBL/GenBank/DDBJ databases">
        <authorList>
            <person name="de Groot N.N."/>
        </authorList>
    </citation>
    <scope>NUCLEOTIDE SEQUENCE [LARGE SCALE GENOMIC DNA]</scope>
    <source>
        <strain evidence="17 18">DSM 22012</strain>
    </source>
</reference>
<evidence type="ECO:0000256" key="9">
    <source>
        <dbReference type="ARBA" id="ARBA00023154"/>
    </source>
</evidence>
<keyword evidence="4 14" id="KW-0028">Amino-acid biosynthesis</keyword>
<dbReference type="CDD" id="cd02274">
    <property type="entry name" value="DHDPR_N"/>
    <property type="match status" value="1"/>
</dbReference>
<evidence type="ECO:0000256" key="13">
    <source>
        <dbReference type="ARBA" id="ARBA00049396"/>
    </source>
</evidence>
<feature type="binding site" evidence="14">
    <location>
        <begin position="8"/>
        <end position="13"/>
    </location>
    <ligand>
        <name>NAD(+)</name>
        <dbReference type="ChEBI" id="CHEBI:57540"/>
    </ligand>
</feature>
<feature type="active site" description="Proton donor/acceptor" evidence="14">
    <location>
        <position position="157"/>
    </location>
</feature>